<name>A0ABW8I9R9_9BACI</name>
<proteinExistence type="predicted"/>
<evidence type="ECO:0000313" key="1">
    <source>
        <dbReference type="EMBL" id="MFK2826233.1"/>
    </source>
</evidence>
<sequence>MLKQMKDYIGEPVHLELVGKKDVIGVLIEAGSDVVVVFNEQEFYYVPLAHVWKVKVLTKEEAEDIIFPDSLTDPPIIKKLSLLEVLFTSKGMFVELNATAGQPFHGYITNIFDDYLILFSPIYQTILIPFRHVKWLIPYPSSAQPYGFKNSMYPSSLLTTKNYALTLDEQLKNKIGTFITCNVGEKESISGKLLQKESPFIDLLTVKEQAIRINIDHIKTIVFT</sequence>
<keyword evidence="2" id="KW-1185">Reference proteome</keyword>
<dbReference type="RefSeq" id="WP_404317299.1">
    <property type="nucleotide sequence ID" value="NZ_JAUIYO010000008.1"/>
</dbReference>
<evidence type="ECO:0000313" key="2">
    <source>
        <dbReference type="Proteomes" id="UP001619911"/>
    </source>
</evidence>
<protein>
    <recommendedName>
        <fullName evidence="3">DUF2642 domain-containing protein</fullName>
    </recommendedName>
</protein>
<evidence type="ECO:0008006" key="3">
    <source>
        <dbReference type="Google" id="ProtNLM"/>
    </source>
</evidence>
<reference evidence="1 2" key="1">
    <citation type="submission" date="2023-07" db="EMBL/GenBank/DDBJ databases">
        <title>Bacillus lucianemedeirus sp. nov, a new species isolated from an immunobiological production facility.</title>
        <authorList>
            <person name="Costa L.V."/>
            <person name="Miranda R.V.S.L."/>
            <person name="Brandao M.L.L."/>
            <person name="Reis C.M.F."/>
            <person name="Frazao A.M."/>
            <person name="Cruz F.V."/>
            <person name="Baio P.V.P."/>
            <person name="Veras J.F.C."/>
            <person name="Ramos J.N."/>
            <person name="Vieira V."/>
        </authorList>
    </citation>
    <scope>NUCLEOTIDE SEQUENCE [LARGE SCALE GENOMIC DNA]</scope>
    <source>
        <strain evidence="1 2">B190/17</strain>
    </source>
</reference>
<dbReference type="Proteomes" id="UP001619911">
    <property type="component" value="Unassembled WGS sequence"/>
</dbReference>
<organism evidence="1 2">
    <name type="scientific">Bacillus lumedeiriae</name>
    <dbReference type="NCBI Taxonomy" id="3058829"/>
    <lineage>
        <taxon>Bacteria</taxon>
        <taxon>Bacillati</taxon>
        <taxon>Bacillota</taxon>
        <taxon>Bacilli</taxon>
        <taxon>Bacillales</taxon>
        <taxon>Bacillaceae</taxon>
        <taxon>Bacillus</taxon>
    </lineage>
</organism>
<comment type="caution">
    <text evidence="1">The sequence shown here is derived from an EMBL/GenBank/DDBJ whole genome shotgun (WGS) entry which is preliminary data.</text>
</comment>
<accession>A0ABW8I9R9</accession>
<gene>
    <name evidence="1" type="ORF">QYG89_11210</name>
</gene>
<dbReference type="EMBL" id="JAUIYO010000008">
    <property type="protein sequence ID" value="MFK2826233.1"/>
    <property type="molecule type" value="Genomic_DNA"/>
</dbReference>